<protein>
    <submittedName>
        <fullName evidence="8">Permease</fullName>
    </submittedName>
</protein>
<accession>A0ABV7HWF9</accession>
<comment type="similarity">
    <text evidence="2">Belongs to the UPF0718 family.</text>
</comment>
<feature type="transmembrane region" description="Helical" evidence="7">
    <location>
        <begin position="269"/>
        <end position="290"/>
    </location>
</feature>
<dbReference type="RefSeq" id="WP_382418477.1">
    <property type="nucleotide sequence ID" value="NZ_AP031500.1"/>
</dbReference>
<keyword evidence="6 7" id="KW-0472">Membrane</keyword>
<proteinExistence type="inferred from homology"/>
<dbReference type="EMBL" id="JBHRTL010000031">
    <property type="protein sequence ID" value="MFC3156966.1"/>
    <property type="molecule type" value="Genomic_DNA"/>
</dbReference>
<feature type="transmembrane region" description="Helical" evidence="7">
    <location>
        <begin position="140"/>
        <end position="162"/>
    </location>
</feature>
<feature type="transmembrane region" description="Helical" evidence="7">
    <location>
        <begin position="64"/>
        <end position="86"/>
    </location>
</feature>
<feature type="transmembrane region" description="Helical" evidence="7">
    <location>
        <begin position="243"/>
        <end position="263"/>
    </location>
</feature>
<dbReference type="InterPro" id="IPR005524">
    <property type="entry name" value="DUF318"/>
</dbReference>
<evidence type="ECO:0000313" key="9">
    <source>
        <dbReference type="Proteomes" id="UP001595548"/>
    </source>
</evidence>
<feature type="transmembrane region" description="Helical" evidence="7">
    <location>
        <begin position="31"/>
        <end position="52"/>
    </location>
</feature>
<dbReference type="Pfam" id="PF03773">
    <property type="entry name" value="ArsP_1"/>
    <property type="match status" value="1"/>
</dbReference>
<keyword evidence="3" id="KW-1003">Cell membrane</keyword>
<evidence type="ECO:0000256" key="5">
    <source>
        <dbReference type="ARBA" id="ARBA00022989"/>
    </source>
</evidence>
<evidence type="ECO:0000256" key="7">
    <source>
        <dbReference type="SAM" id="Phobius"/>
    </source>
</evidence>
<evidence type="ECO:0000256" key="2">
    <source>
        <dbReference type="ARBA" id="ARBA00006386"/>
    </source>
</evidence>
<keyword evidence="4 7" id="KW-0812">Transmembrane</keyword>
<organism evidence="8 9">
    <name type="scientific">Gilvimarinus japonicus</name>
    <dbReference type="NCBI Taxonomy" id="1796469"/>
    <lineage>
        <taxon>Bacteria</taxon>
        <taxon>Pseudomonadati</taxon>
        <taxon>Pseudomonadota</taxon>
        <taxon>Gammaproteobacteria</taxon>
        <taxon>Cellvibrionales</taxon>
        <taxon>Cellvibrionaceae</taxon>
        <taxon>Gilvimarinus</taxon>
    </lineage>
</organism>
<feature type="transmembrane region" description="Helical" evidence="7">
    <location>
        <begin position="311"/>
        <end position="329"/>
    </location>
</feature>
<dbReference type="PANTHER" id="PTHR34184:SF4">
    <property type="entry name" value="UPF0718 PROTEIN YCGR"/>
    <property type="match status" value="1"/>
</dbReference>
<sequence length="363" mass="39391">MSSCCGPETPKNDEQNTGDHCAGASKRKIDYLLWGSLVLCVLFYGAYALGFAGPQWFEHFSHGVFELLNTMWWGVLFGILFVGLLHYVPQQLVVSLLGRGGTVTGIVRATAAGVLLDLCSHGILMVGMKLYQKGASLGQVMAFLIASPWNSLSLTIIMFALIGPGWTLLFIAVSMVIGVIAGLVFDALVKRRRLDENPAEQAQGNEPSAPLKSQLRDLGRSINWHPSAWGRVLLEGVKGSRMVVRWLLFGVLLAAAIRAFVSVDMFQQWFGPSIVGLLLTMVAATIIEVCSEGSTPIAADLMNRARAPGNSFMFLMAGVATDYTEIMVIKDTMKSWKTALFLPLVVLPQVLLVAVIMNLWGGA</sequence>
<evidence type="ECO:0000313" key="8">
    <source>
        <dbReference type="EMBL" id="MFC3156966.1"/>
    </source>
</evidence>
<evidence type="ECO:0000256" key="6">
    <source>
        <dbReference type="ARBA" id="ARBA00023136"/>
    </source>
</evidence>
<feature type="transmembrane region" description="Helical" evidence="7">
    <location>
        <begin position="341"/>
        <end position="360"/>
    </location>
</feature>
<evidence type="ECO:0000256" key="4">
    <source>
        <dbReference type="ARBA" id="ARBA00022692"/>
    </source>
</evidence>
<name>A0ABV7HWF9_9GAMM</name>
<comment type="caution">
    <text evidence="8">The sequence shown here is derived from an EMBL/GenBank/DDBJ whole genome shotgun (WGS) entry which is preliminary data.</text>
</comment>
<evidence type="ECO:0000256" key="1">
    <source>
        <dbReference type="ARBA" id="ARBA00004651"/>
    </source>
</evidence>
<reference evidence="9" key="1">
    <citation type="journal article" date="2019" name="Int. J. Syst. Evol. Microbiol.">
        <title>The Global Catalogue of Microorganisms (GCM) 10K type strain sequencing project: providing services to taxonomists for standard genome sequencing and annotation.</title>
        <authorList>
            <consortium name="The Broad Institute Genomics Platform"/>
            <consortium name="The Broad Institute Genome Sequencing Center for Infectious Disease"/>
            <person name="Wu L."/>
            <person name="Ma J."/>
        </authorList>
    </citation>
    <scope>NUCLEOTIDE SEQUENCE [LARGE SCALE GENOMIC DNA]</scope>
    <source>
        <strain evidence="9">KCTC 52141</strain>
    </source>
</reference>
<dbReference type="PANTHER" id="PTHR34184">
    <property type="entry name" value="UPF0718 PROTEIN YCGR"/>
    <property type="match status" value="1"/>
</dbReference>
<keyword evidence="5 7" id="KW-1133">Transmembrane helix</keyword>
<evidence type="ECO:0000256" key="3">
    <source>
        <dbReference type="ARBA" id="ARBA00022475"/>
    </source>
</evidence>
<keyword evidence="9" id="KW-1185">Reference proteome</keyword>
<gene>
    <name evidence="8" type="ORF">ACFOEB_17285</name>
</gene>
<feature type="transmembrane region" description="Helical" evidence="7">
    <location>
        <begin position="168"/>
        <end position="189"/>
    </location>
</feature>
<dbReference type="Proteomes" id="UP001595548">
    <property type="component" value="Unassembled WGS sequence"/>
</dbReference>
<dbReference type="InterPro" id="IPR052923">
    <property type="entry name" value="UPF0718"/>
</dbReference>
<comment type="subcellular location">
    <subcellularLocation>
        <location evidence="1">Cell membrane</location>
        <topology evidence="1">Multi-pass membrane protein</topology>
    </subcellularLocation>
</comment>